<keyword evidence="3" id="KW-1185">Reference proteome</keyword>
<protein>
    <submittedName>
        <fullName evidence="2">Uncharacterized protein</fullName>
    </submittedName>
</protein>
<organism evidence="2 3">
    <name type="scientific">Rhodoferax lithotrophicus</name>
    <dbReference type="NCBI Taxonomy" id="2798804"/>
    <lineage>
        <taxon>Bacteria</taxon>
        <taxon>Pseudomonadati</taxon>
        <taxon>Pseudomonadota</taxon>
        <taxon>Betaproteobacteria</taxon>
        <taxon>Burkholderiales</taxon>
        <taxon>Comamonadaceae</taxon>
        <taxon>Rhodoferax</taxon>
    </lineage>
</organism>
<evidence type="ECO:0000313" key="3">
    <source>
        <dbReference type="Proteomes" id="UP000824366"/>
    </source>
</evidence>
<keyword evidence="1" id="KW-1133">Transmembrane helix</keyword>
<keyword evidence="1" id="KW-0472">Membrane</keyword>
<evidence type="ECO:0000313" key="2">
    <source>
        <dbReference type="EMBL" id="BCO25386.1"/>
    </source>
</evidence>
<evidence type="ECO:0000256" key="1">
    <source>
        <dbReference type="SAM" id="Phobius"/>
    </source>
</evidence>
<keyword evidence="1" id="KW-0812">Transmembrane</keyword>
<dbReference type="EMBL" id="AP024238">
    <property type="protein sequence ID" value="BCO25386.1"/>
    <property type="molecule type" value="Genomic_DNA"/>
</dbReference>
<feature type="transmembrane region" description="Helical" evidence="1">
    <location>
        <begin position="66"/>
        <end position="88"/>
    </location>
</feature>
<proteinExistence type="predicted"/>
<gene>
    <name evidence="2" type="ORF">MIZ03_0246</name>
</gene>
<accession>A0ABM7MGU5</accession>
<sequence>MDDGIRVLELRVLFFERYVISSCLRLFDKGYRVKTFTICGWHRVMPAPANPGPIFQRLRMGLRSKVYACGICFNAFVTFEITSLRGFLRRSGTLRS</sequence>
<name>A0ABM7MGU5_9BURK</name>
<reference evidence="2 3" key="1">
    <citation type="journal article" date="2021" name="Microbiol. Spectr.">
        <title>A Single Bacterium Capable of Oxidation and Reduction of Iron at Circumneutral pH.</title>
        <authorList>
            <person name="Kato S."/>
            <person name="Ohkuma M."/>
        </authorList>
    </citation>
    <scope>NUCLEOTIDE SEQUENCE [LARGE SCALE GENOMIC DNA]</scope>
    <source>
        <strain evidence="2 3">MIZ03</strain>
    </source>
</reference>
<dbReference type="Proteomes" id="UP000824366">
    <property type="component" value="Chromosome"/>
</dbReference>